<keyword evidence="1" id="KW-0472">Membrane</keyword>
<keyword evidence="3" id="KW-1185">Reference proteome</keyword>
<gene>
    <name evidence="2" type="ORF">EV186_103149</name>
</gene>
<comment type="caution">
    <text evidence="2">The sequence shown here is derived from an EMBL/GenBank/DDBJ whole genome shotgun (WGS) entry which is preliminary data.</text>
</comment>
<feature type="transmembrane region" description="Helical" evidence="1">
    <location>
        <begin position="12"/>
        <end position="37"/>
    </location>
</feature>
<dbReference type="AlphaFoldDB" id="A0A4V3CZA2"/>
<feature type="transmembrane region" description="Helical" evidence="1">
    <location>
        <begin position="109"/>
        <end position="129"/>
    </location>
</feature>
<evidence type="ECO:0000313" key="3">
    <source>
        <dbReference type="Proteomes" id="UP000295444"/>
    </source>
</evidence>
<feature type="transmembrane region" description="Helical" evidence="1">
    <location>
        <begin position="49"/>
        <end position="68"/>
    </location>
</feature>
<keyword evidence="1" id="KW-0812">Transmembrane</keyword>
<dbReference type="Proteomes" id="UP000295444">
    <property type="component" value="Unassembled WGS sequence"/>
</dbReference>
<feature type="transmembrane region" description="Helical" evidence="1">
    <location>
        <begin position="80"/>
        <end position="103"/>
    </location>
</feature>
<sequence length="377" mass="41687">MTHETRRRRAGFYFTAAILFMPVLLLACTAAVTPQYLAYLDSADGWKDVGLAVLVIVVLLLIGLGYALARRYWRKRSPAIPAQVGAAIGIVGGLVPTNMVAVTTDDSKIVLMGLVPLAVVGAVLPWWLARVGQRTLWEPIDDELIDSGDQVVVRARGNRGLTLSVDRFHVVLDRAGANGFHLFEDLGRVTSVTVTKSLNEERRDVTGSGDEITVPPGAAVRIRMTRGTWFVPVDDAEGVTRLITRRRDEAIAGQVGGEDEFADDEEAVFHARRNRRMTLTIDESSLVMAGRRPGETFYAYAEFDEFTSVEVITISADQRRDVTGEQDEVLVTAGEALRIEVEDGEWLFPIDEAQEIATLITTRVQRYRLEDEQVDDA</sequence>
<dbReference type="PROSITE" id="PS51257">
    <property type="entry name" value="PROKAR_LIPOPROTEIN"/>
    <property type="match status" value="1"/>
</dbReference>
<protein>
    <submittedName>
        <fullName evidence="2">Uncharacterized protein</fullName>
    </submittedName>
</protein>
<accession>A0A4V3CZA2</accession>
<proteinExistence type="predicted"/>
<evidence type="ECO:0000256" key="1">
    <source>
        <dbReference type="SAM" id="Phobius"/>
    </source>
</evidence>
<reference evidence="2 3" key="1">
    <citation type="submission" date="2019-03" db="EMBL/GenBank/DDBJ databases">
        <title>Genomic Encyclopedia of Type Strains, Phase IV (KMG-IV): sequencing the most valuable type-strain genomes for metagenomic binning, comparative biology and taxonomic classification.</title>
        <authorList>
            <person name="Goeker M."/>
        </authorList>
    </citation>
    <scope>NUCLEOTIDE SEQUENCE [LARGE SCALE GENOMIC DNA]</scope>
    <source>
        <strain evidence="2 3">DSM 45361</strain>
    </source>
</reference>
<organism evidence="2 3">
    <name type="scientific">Labedaea rhizosphaerae</name>
    <dbReference type="NCBI Taxonomy" id="598644"/>
    <lineage>
        <taxon>Bacteria</taxon>
        <taxon>Bacillati</taxon>
        <taxon>Actinomycetota</taxon>
        <taxon>Actinomycetes</taxon>
        <taxon>Pseudonocardiales</taxon>
        <taxon>Pseudonocardiaceae</taxon>
        <taxon>Labedaea</taxon>
    </lineage>
</organism>
<dbReference type="EMBL" id="SNXZ01000003">
    <property type="protein sequence ID" value="TDP97188.1"/>
    <property type="molecule type" value="Genomic_DNA"/>
</dbReference>
<name>A0A4V3CZA2_LABRH</name>
<keyword evidence="1" id="KW-1133">Transmembrane helix</keyword>
<evidence type="ECO:0000313" key="2">
    <source>
        <dbReference type="EMBL" id="TDP97188.1"/>
    </source>
</evidence>
<dbReference type="RefSeq" id="WP_133850431.1">
    <property type="nucleotide sequence ID" value="NZ_SNXZ01000003.1"/>
</dbReference>